<comment type="function">
    <text evidence="12">RNA polymerase that catalyzes the synthesis of short RNA molecules used as primers for DNA polymerase during DNA replication.</text>
</comment>
<dbReference type="InterPro" id="IPR030846">
    <property type="entry name" value="DnaG_bac"/>
</dbReference>
<dbReference type="CDD" id="cd03364">
    <property type="entry name" value="TOPRIM_DnaG_primases"/>
    <property type="match status" value="1"/>
</dbReference>
<dbReference type="HAMAP" id="MF_00974">
    <property type="entry name" value="DNA_primase_DnaG"/>
    <property type="match status" value="1"/>
</dbReference>
<keyword evidence="7 12" id="KW-0863">Zinc-finger</keyword>
<dbReference type="Gene3D" id="3.90.980.10">
    <property type="entry name" value="DNA primase, catalytic core, N-terminal domain"/>
    <property type="match status" value="1"/>
</dbReference>
<comment type="similarity">
    <text evidence="12">Belongs to the DnaG primase family.</text>
</comment>
<proteinExistence type="inferred from homology"/>
<dbReference type="InterPro" id="IPR002694">
    <property type="entry name" value="Znf_CHC2"/>
</dbReference>
<dbReference type="PROSITE" id="PS50880">
    <property type="entry name" value="TOPRIM"/>
    <property type="match status" value="1"/>
</dbReference>
<dbReference type="GO" id="GO:0008270">
    <property type="term" value="F:zinc ion binding"/>
    <property type="evidence" value="ECO:0007669"/>
    <property type="project" value="UniProtKB-UniRule"/>
</dbReference>
<dbReference type="GO" id="GO:0003677">
    <property type="term" value="F:DNA binding"/>
    <property type="evidence" value="ECO:0007669"/>
    <property type="project" value="UniProtKB-KW"/>
</dbReference>
<dbReference type="InterPro" id="IPR019475">
    <property type="entry name" value="DNA_primase_DnaB-bd"/>
</dbReference>
<dbReference type="Gene3D" id="1.20.50.20">
    <property type="entry name" value="DnaG, RNA polymerase domain, helical bundle"/>
    <property type="match status" value="1"/>
</dbReference>
<dbReference type="SUPFAM" id="SSF56731">
    <property type="entry name" value="DNA primase core"/>
    <property type="match status" value="1"/>
</dbReference>
<dbReference type="GO" id="GO:1990077">
    <property type="term" value="C:primosome complex"/>
    <property type="evidence" value="ECO:0007669"/>
    <property type="project" value="UniProtKB-KW"/>
</dbReference>
<evidence type="ECO:0000256" key="6">
    <source>
        <dbReference type="ARBA" id="ARBA00022723"/>
    </source>
</evidence>
<dbReference type="GO" id="GO:0006269">
    <property type="term" value="P:DNA replication, synthesis of primer"/>
    <property type="evidence" value="ECO:0007669"/>
    <property type="project" value="UniProtKB-UniRule"/>
</dbReference>
<dbReference type="GO" id="GO:0005737">
    <property type="term" value="C:cytoplasm"/>
    <property type="evidence" value="ECO:0007669"/>
    <property type="project" value="TreeGrafter"/>
</dbReference>
<dbReference type="PANTHER" id="PTHR30313">
    <property type="entry name" value="DNA PRIMASE"/>
    <property type="match status" value="1"/>
</dbReference>
<dbReference type="OrthoDB" id="9803773at2"/>
<keyword evidence="5 12" id="KW-0235">DNA replication</keyword>
<evidence type="ECO:0000256" key="2">
    <source>
        <dbReference type="ARBA" id="ARBA00022515"/>
    </source>
</evidence>
<evidence type="ECO:0000256" key="7">
    <source>
        <dbReference type="ARBA" id="ARBA00022771"/>
    </source>
</evidence>
<comment type="subunit">
    <text evidence="12">Monomer. Interacts with DnaB.</text>
</comment>
<keyword evidence="3 12" id="KW-0808">Transferase</keyword>
<evidence type="ECO:0000256" key="1">
    <source>
        <dbReference type="ARBA" id="ARBA00022478"/>
    </source>
</evidence>
<dbReference type="PANTHER" id="PTHR30313:SF2">
    <property type="entry name" value="DNA PRIMASE"/>
    <property type="match status" value="1"/>
</dbReference>
<dbReference type="EMBL" id="QEQK01000007">
    <property type="protein sequence ID" value="PWN56030.1"/>
    <property type="molecule type" value="Genomic_DNA"/>
</dbReference>
<keyword evidence="6 12" id="KW-0479">Metal-binding</keyword>
<dbReference type="EC" id="2.7.7.101" evidence="12"/>
<feature type="zinc finger region" description="CHC2-type" evidence="12">
    <location>
        <begin position="39"/>
        <end position="63"/>
    </location>
</feature>
<name>A0A363UKT2_9GAMM</name>
<dbReference type="InterPro" id="IPR013173">
    <property type="entry name" value="DNA_primase_DnaG_DnaB-bd_dom"/>
</dbReference>
<dbReference type="RefSeq" id="WP_109720245.1">
    <property type="nucleotide sequence ID" value="NZ_QEQK01000007.1"/>
</dbReference>
<dbReference type="InterPro" id="IPR013264">
    <property type="entry name" value="DNAG_N"/>
</dbReference>
<evidence type="ECO:0000256" key="5">
    <source>
        <dbReference type="ARBA" id="ARBA00022705"/>
    </source>
</evidence>
<organism evidence="14 15">
    <name type="scientific">Abyssibacter profundi</name>
    <dbReference type="NCBI Taxonomy" id="2182787"/>
    <lineage>
        <taxon>Bacteria</taxon>
        <taxon>Pseudomonadati</taxon>
        <taxon>Pseudomonadota</taxon>
        <taxon>Gammaproteobacteria</taxon>
        <taxon>Chromatiales</taxon>
        <taxon>Oceanococcaceae</taxon>
        <taxon>Abyssibacter</taxon>
    </lineage>
</organism>
<evidence type="ECO:0000256" key="9">
    <source>
        <dbReference type="ARBA" id="ARBA00022842"/>
    </source>
</evidence>
<feature type="domain" description="Toprim" evidence="13">
    <location>
        <begin position="248"/>
        <end position="330"/>
    </location>
</feature>
<dbReference type="Pfam" id="PF10410">
    <property type="entry name" value="DnaB_bind"/>
    <property type="match status" value="1"/>
</dbReference>
<dbReference type="Gene3D" id="3.40.1360.10">
    <property type="match status" value="1"/>
</dbReference>
<evidence type="ECO:0000256" key="10">
    <source>
        <dbReference type="ARBA" id="ARBA00023125"/>
    </source>
</evidence>
<comment type="cofactor">
    <cofactor evidence="12">
        <name>Zn(2+)</name>
        <dbReference type="ChEBI" id="CHEBI:29105"/>
    </cofactor>
    <text evidence="12">Binds 1 zinc ion per monomer.</text>
</comment>
<keyword evidence="4 12" id="KW-0548">Nucleotidyltransferase</keyword>
<dbReference type="NCBIfam" id="TIGR01391">
    <property type="entry name" value="dnaG"/>
    <property type="match status" value="1"/>
</dbReference>
<dbReference type="Pfam" id="PF08278">
    <property type="entry name" value="DnaG_DnaB_bind"/>
    <property type="match status" value="1"/>
</dbReference>
<gene>
    <name evidence="12" type="primary">dnaG</name>
    <name evidence="14" type="ORF">DEH80_09450</name>
</gene>
<dbReference type="Pfam" id="PF08275">
    <property type="entry name" value="DNAG_N"/>
    <property type="match status" value="1"/>
</dbReference>
<dbReference type="Gene3D" id="1.10.860.10">
    <property type="entry name" value="DNAb Helicase, Chain A"/>
    <property type="match status" value="1"/>
</dbReference>
<dbReference type="InterPro" id="IPR006295">
    <property type="entry name" value="DNA_primase_DnaG"/>
</dbReference>
<accession>A0A363UKT2</accession>
<evidence type="ECO:0000256" key="3">
    <source>
        <dbReference type="ARBA" id="ARBA00022679"/>
    </source>
</evidence>
<dbReference type="AlphaFoldDB" id="A0A363UKT2"/>
<keyword evidence="15" id="KW-1185">Reference proteome</keyword>
<keyword evidence="9" id="KW-0460">Magnesium</keyword>
<keyword evidence="11 12" id="KW-0804">Transcription</keyword>
<dbReference type="GO" id="GO:0003899">
    <property type="term" value="F:DNA-directed RNA polymerase activity"/>
    <property type="evidence" value="ECO:0007669"/>
    <property type="project" value="UniProtKB-UniRule"/>
</dbReference>
<dbReference type="Proteomes" id="UP000251800">
    <property type="component" value="Unassembled WGS sequence"/>
</dbReference>
<dbReference type="InterPro" id="IPR037068">
    <property type="entry name" value="DNA_primase_core_N_sf"/>
</dbReference>
<dbReference type="Gene3D" id="3.90.580.10">
    <property type="entry name" value="Zinc finger, CHC2-type domain"/>
    <property type="match status" value="1"/>
</dbReference>
<comment type="caution">
    <text evidence="14">The sequence shown here is derived from an EMBL/GenBank/DDBJ whole genome shotgun (WGS) entry which is preliminary data.</text>
</comment>
<protein>
    <recommendedName>
        <fullName evidence="12">DNA primase</fullName>
        <ecNumber evidence="12">2.7.7.101</ecNumber>
    </recommendedName>
</protein>
<dbReference type="SUPFAM" id="SSF57783">
    <property type="entry name" value="Zinc beta-ribbon"/>
    <property type="match status" value="1"/>
</dbReference>
<dbReference type="InterPro" id="IPR034151">
    <property type="entry name" value="TOPRIM_DnaG_bac"/>
</dbReference>
<keyword evidence="2 12" id="KW-0639">Primosome</keyword>
<evidence type="ECO:0000256" key="12">
    <source>
        <dbReference type="HAMAP-Rule" id="MF_00974"/>
    </source>
</evidence>
<evidence type="ECO:0000256" key="11">
    <source>
        <dbReference type="ARBA" id="ARBA00023163"/>
    </source>
</evidence>
<evidence type="ECO:0000313" key="14">
    <source>
        <dbReference type="EMBL" id="PWN56030.1"/>
    </source>
</evidence>
<dbReference type="FunFam" id="3.90.580.10:FF:000001">
    <property type="entry name" value="DNA primase"/>
    <property type="match status" value="1"/>
</dbReference>
<evidence type="ECO:0000256" key="8">
    <source>
        <dbReference type="ARBA" id="ARBA00022833"/>
    </source>
</evidence>
<sequence>MARIPQNFLDDLLARTDIVQLIDGRVPLKRQGSEYAACCPFHDEKSPSFTVSPTKQFYHCFGCGAHGTAISFLMEYDRLEFRDAVDELAKLAGVEVPVDAADSGPRIDPRIWEALTTAQQIFARALRSSPKAIDYLKGRGLDGQTAKRFGIGYAPDAWQTVTDAVGDSRIATQAGLAIRKDDGRAYDRFRDRVTFPIHDLRGRVVGFGGRAFGDEKPKYLNSPETPVFHKGNQLYGLYEARQANKTLEHLLVVEGYMDVVALSQFGIHCAVATLGTATTTEHINLMFRSTSRIVLCFDGDRAGREAGWRAVERALPAMRDGREIRLLFLPDGEDPDTLVRKEGPEAFNTRVAEAEPLSQFLLDQLTEQVDLSSVDGRARLVALATPHLEALAPGAFRKGLEQQVSQIVGFDIHDMTAVAPPPPPRAPEPTPDAGADEFEAPTLTPRLRRAARALLEQPALAAELPEIPRLADDPGQQFLEQLLHAFAANPQLTAAQYTERLRGEPDEATLDDVLAGPPFPPGFDAAADFREVLKRIVADNAKQRVQTLMQLAQERELTQAERDELRAGYQRG</sequence>
<dbReference type="InterPro" id="IPR050219">
    <property type="entry name" value="DnaG_primase"/>
</dbReference>
<evidence type="ECO:0000313" key="15">
    <source>
        <dbReference type="Proteomes" id="UP000251800"/>
    </source>
</evidence>
<dbReference type="InterPro" id="IPR036977">
    <property type="entry name" value="DNA_primase_Znf_CHC2"/>
</dbReference>
<dbReference type="GO" id="GO:0000428">
    <property type="term" value="C:DNA-directed RNA polymerase complex"/>
    <property type="evidence" value="ECO:0007669"/>
    <property type="project" value="UniProtKB-KW"/>
</dbReference>
<reference evidence="14 15" key="1">
    <citation type="submission" date="2018-05" db="EMBL/GenBank/DDBJ databases">
        <title>Abyssibacter profundi OUC007T gen. nov., sp. nov, a marine bacterium isolated from seawater of the Mariana Trench.</title>
        <authorList>
            <person name="Zhou S."/>
        </authorList>
    </citation>
    <scope>NUCLEOTIDE SEQUENCE [LARGE SCALE GENOMIC DNA]</scope>
    <source>
        <strain evidence="14 15">OUC007</strain>
    </source>
</reference>
<dbReference type="Pfam" id="PF13155">
    <property type="entry name" value="Toprim_2"/>
    <property type="match status" value="1"/>
</dbReference>
<comment type="domain">
    <text evidence="12">Contains an N-terminal zinc-binding domain, a central core domain that contains the primase activity, and a C-terminal DnaB-binding domain.</text>
</comment>
<dbReference type="InterPro" id="IPR006171">
    <property type="entry name" value="TOPRIM_dom"/>
</dbReference>
<keyword evidence="1 12" id="KW-0240">DNA-directed RNA polymerase</keyword>
<dbReference type="SUPFAM" id="SSF117023">
    <property type="entry name" value="DNA primase DnaG, C-terminal domain"/>
    <property type="match status" value="1"/>
</dbReference>
<dbReference type="SMART" id="SM00766">
    <property type="entry name" value="DnaG_DnaB_bind"/>
    <property type="match status" value="1"/>
</dbReference>
<dbReference type="SMART" id="SM00493">
    <property type="entry name" value="TOPRIM"/>
    <property type="match status" value="1"/>
</dbReference>
<evidence type="ECO:0000259" key="13">
    <source>
        <dbReference type="PROSITE" id="PS50880"/>
    </source>
</evidence>
<dbReference type="SMART" id="SM00400">
    <property type="entry name" value="ZnF_CHCC"/>
    <property type="match status" value="1"/>
</dbReference>
<dbReference type="Pfam" id="PF01807">
    <property type="entry name" value="Zn_ribbon_DnaG"/>
    <property type="match status" value="1"/>
</dbReference>
<keyword evidence="10 12" id="KW-0238">DNA-binding</keyword>
<evidence type="ECO:0000256" key="4">
    <source>
        <dbReference type="ARBA" id="ARBA00022695"/>
    </source>
</evidence>
<dbReference type="InterPro" id="IPR016136">
    <property type="entry name" value="DNA_helicase_N/primase_C"/>
</dbReference>
<comment type="catalytic activity">
    <reaction evidence="12">
        <text>ssDNA + n NTP = ssDNA/pppN(pN)n-1 hybrid + (n-1) diphosphate.</text>
        <dbReference type="EC" id="2.7.7.101"/>
    </reaction>
</comment>
<keyword evidence="8 12" id="KW-0862">Zinc</keyword>
<dbReference type="FunFam" id="3.40.1360.10:FF:000002">
    <property type="entry name" value="DNA primase"/>
    <property type="match status" value="1"/>
</dbReference>